<comment type="caution">
    <text evidence="1">The sequence shown here is derived from an EMBL/GenBank/DDBJ whole genome shotgun (WGS) entry which is preliminary data.</text>
</comment>
<accession>A0AB37MCM6</accession>
<dbReference type="RefSeq" id="WP_118477075.1">
    <property type="nucleotide sequence ID" value="NZ_JAQCXL010000011.1"/>
</dbReference>
<reference evidence="1 2" key="1">
    <citation type="submission" date="2018-08" db="EMBL/GenBank/DDBJ databases">
        <title>A genome reference for cultivated species of the human gut microbiota.</title>
        <authorList>
            <person name="Zou Y."/>
            <person name="Xue W."/>
            <person name="Luo G."/>
        </authorList>
    </citation>
    <scope>NUCLEOTIDE SEQUENCE [LARGE SCALE GENOMIC DNA]</scope>
    <source>
        <strain evidence="1 2">AF31-23</strain>
    </source>
</reference>
<protein>
    <submittedName>
        <fullName evidence="1">Uncharacterized protein</fullName>
    </submittedName>
</protein>
<dbReference type="Proteomes" id="UP000286003">
    <property type="component" value="Unassembled WGS sequence"/>
</dbReference>
<dbReference type="EMBL" id="QRQM01000012">
    <property type="protein sequence ID" value="RHN06412.1"/>
    <property type="molecule type" value="Genomic_DNA"/>
</dbReference>
<sequence length="85" mass="9411">MNLKQFTVSMLGQEVKFGMFKKTGIVVGYMEPVPGNDHLSFLGVILAFPDNRGYALSEIGDCTILLDLPTSMSFMHVQVNSLITR</sequence>
<evidence type="ECO:0000313" key="2">
    <source>
        <dbReference type="Proteomes" id="UP000286003"/>
    </source>
</evidence>
<gene>
    <name evidence="1" type="ORF">DWZ32_11315</name>
</gene>
<evidence type="ECO:0000313" key="1">
    <source>
        <dbReference type="EMBL" id="RHN06412.1"/>
    </source>
</evidence>
<dbReference type="AlphaFoldDB" id="A0AB37MCM6"/>
<organism evidence="1 2">
    <name type="scientific">Bacteroides intestinalis</name>
    <dbReference type="NCBI Taxonomy" id="329854"/>
    <lineage>
        <taxon>Bacteria</taxon>
        <taxon>Pseudomonadati</taxon>
        <taxon>Bacteroidota</taxon>
        <taxon>Bacteroidia</taxon>
        <taxon>Bacteroidales</taxon>
        <taxon>Bacteroidaceae</taxon>
        <taxon>Bacteroides</taxon>
    </lineage>
</organism>
<proteinExistence type="predicted"/>
<name>A0AB37MCM6_9BACE</name>